<keyword evidence="1" id="KW-0732">Signal</keyword>
<organism evidence="2 3">
    <name type="scientific">Sulfurimicrobium lacus</name>
    <dbReference type="NCBI Taxonomy" id="2715678"/>
    <lineage>
        <taxon>Bacteria</taxon>
        <taxon>Pseudomonadati</taxon>
        <taxon>Pseudomonadota</taxon>
        <taxon>Betaproteobacteria</taxon>
        <taxon>Nitrosomonadales</taxon>
        <taxon>Sulfuricellaceae</taxon>
        <taxon>Sulfurimicrobium</taxon>
    </lineage>
</organism>
<evidence type="ECO:0008006" key="4">
    <source>
        <dbReference type="Google" id="ProtNLM"/>
    </source>
</evidence>
<feature type="chain" id="PRO_5026090028" description="Lipoprotein" evidence="1">
    <location>
        <begin position="23"/>
        <end position="128"/>
    </location>
</feature>
<feature type="signal peptide" evidence="1">
    <location>
        <begin position="1"/>
        <end position="22"/>
    </location>
</feature>
<dbReference type="Proteomes" id="UP000502260">
    <property type="component" value="Chromosome"/>
</dbReference>
<proteinExistence type="predicted"/>
<dbReference type="KEGG" id="slac:SKTS_26090"/>
<gene>
    <name evidence="2" type="ORF">SKTS_26090</name>
</gene>
<evidence type="ECO:0000313" key="3">
    <source>
        <dbReference type="Proteomes" id="UP000502260"/>
    </source>
</evidence>
<accession>A0A6F8VD22</accession>
<keyword evidence="3" id="KW-1185">Reference proteome</keyword>
<protein>
    <recommendedName>
        <fullName evidence="4">Lipoprotein</fullName>
    </recommendedName>
</protein>
<dbReference type="AlphaFoldDB" id="A0A6F8VD22"/>
<sequence>MQIKTIQYIGYLLLLLAGAACSHVDEITPRSYVGLLYGDTKLVREEIAQALSNGKTVPNAGTLLLKPRDDGLMVVPIDLGWVTAGGAIVVHSKKYGVVVIQEPIISRGKVAWSCIVYPAEAKPNACGS</sequence>
<evidence type="ECO:0000313" key="2">
    <source>
        <dbReference type="EMBL" id="BCB27723.1"/>
    </source>
</evidence>
<evidence type="ECO:0000256" key="1">
    <source>
        <dbReference type="SAM" id="SignalP"/>
    </source>
</evidence>
<name>A0A6F8VD22_9PROT</name>
<dbReference type="EMBL" id="AP022853">
    <property type="protein sequence ID" value="BCB27723.1"/>
    <property type="molecule type" value="Genomic_DNA"/>
</dbReference>
<reference evidence="3" key="1">
    <citation type="submission" date="2020-03" db="EMBL/GenBank/DDBJ databases">
        <title>Complete genome sequence of sulfur-oxidizing bacterium skT11.</title>
        <authorList>
            <person name="Kanda M."/>
            <person name="Kojima H."/>
            <person name="Fukui M."/>
        </authorList>
    </citation>
    <scope>NUCLEOTIDE SEQUENCE [LARGE SCALE GENOMIC DNA]</scope>
    <source>
        <strain evidence="3">skT11</strain>
    </source>
</reference>
<dbReference type="PROSITE" id="PS51257">
    <property type="entry name" value="PROKAR_LIPOPROTEIN"/>
    <property type="match status" value="1"/>
</dbReference>